<organism evidence="3 4">
    <name type="scientific">Thermanaerovibrio acidaminovorans (strain ATCC 49978 / DSM 6589 / Su883)</name>
    <name type="common">Selenomonas acidaminovorans</name>
    <dbReference type="NCBI Taxonomy" id="525903"/>
    <lineage>
        <taxon>Bacteria</taxon>
        <taxon>Thermotogati</taxon>
        <taxon>Synergistota</taxon>
        <taxon>Synergistia</taxon>
        <taxon>Synergistales</taxon>
        <taxon>Synergistaceae</taxon>
        <taxon>Thermanaerovibrio</taxon>
    </lineage>
</organism>
<keyword evidence="2" id="KW-0378">Hydrolase</keyword>
<dbReference type="KEGG" id="tai:Taci_0929"/>
<dbReference type="OrthoDB" id="9815360at2"/>
<reference evidence="3 4" key="1">
    <citation type="journal article" date="2009" name="Stand. Genomic Sci.">
        <title>Complete genome sequence of Thermanaerovibrio acidaminovorans type strain (Su883).</title>
        <authorList>
            <person name="Chovatia M."/>
            <person name="Sikorski J."/>
            <person name="Schroder M."/>
            <person name="Lapidus A."/>
            <person name="Nolan M."/>
            <person name="Tice H."/>
            <person name="Glavina Del Rio T."/>
            <person name="Copeland A."/>
            <person name="Cheng J.F."/>
            <person name="Lucas S."/>
            <person name="Chen F."/>
            <person name="Bruce D."/>
            <person name="Goodwin L."/>
            <person name="Pitluck S."/>
            <person name="Ivanova N."/>
            <person name="Mavromatis K."/>
            <person name="Ovchinnikova G."/>
            <person name="Pati A."/>
            <person name="Chen A."/>
            <person name="Palaniappan K."/>
            <person name="Land M."/>
            <person name="Hauser L."/>
            <person name="Chang Y.J."/>
            <person name="Jeffries C.D."/>
            <person name="Chain P."/>
            <person name="Saunders E."/>
            <person name="Detter J.C."/>
            <person name="Brettin T."/>
            <person name="Rohde M."/>
            <person name="Goker M."/>
            <person name="Spring S."/>
            <person name="Bristow J."/>
            <person name="Markowitz V."/>
            <person name="Hugenholtz P."/>
            <person name="Kyrpides N.C."/>
            <person name="Klenk H.P."/>
            <person name="Eisen J.A."/>
        </authorList>
    </citation>
    <scope>NUCLEOTIDE SEQUENCE [LARGE SCALE GENOMIC DNA]</scope>
    <source>
        <strain evidence="4">ATCC 49978 / DSM 6589 / Su883</strain>
    </source>
</reference>
<dbReference type="Gene3D" id="3.40.630.10">
    <property type="entry name" value="Zn peptidases"/>
    <property type="match status" value="1"/>
</dbReference>
<sequence length="543" mass="59465">MESSTRIGRLRSRLLSLCSIPSRSAWGEGESQVMDFIGRTLDGLCGSSRGLKVFRYPLPLDPFGRHHVAALWRHPGGGRATVVLVAHVDVVDERDYGSLSHLAFDPVGLTEALKGCEHLPKEARRDLERGYLFGRGTLDVKAGLAIEMVLMEELAMGTVDVGVNVLFLPVVDEERDSVGMRGAVGFMRDLAEAEGLDYVACVNTEPSELGSSGEDLPIFIGSVGKLMPFALLVGKGAHVGEPWQGLNAAYLASRVVSSLEGVSWSAESLGDQKLPPMTCIGLEILRDSYSVTLPDMAMAYFNKLTVSSDHRSLLDRFKAEVMISLKEAVGHIAHEFRLLGLPEIHVAKGSRVFEVREVIRLAQSMGFDPNGAASRLDPREDTRGQSVRVLLEALRVLRLEPPLAVVGFLPPYYPPKLNRGCVEKDARLRKEMERLASLWSREEAIRYRVEEVFGGITDLSFLGGFVGEEDFAAVMDNMPGGSHLYPMDYQAMACLDVPVVNLGVKGRDAHKWTERLDLAYSFGVLPDLMIQTLRALGGSADLS</sequence>
<dbReference type="eggNOG" id="COG4187">
    <property type="taxonomic scope" value="Bacteria"/>
</dbReference>
<dbReference type="InterPro" id="IPR036264">
    <property type="entry name" value="Bact_exopeptidase_dim_dom"/>
</dbReference>
<dbReference type="EnsemblBacteria" id="ACZ19161">
    <property type="protein sequence ID" value="ACZ19161"/>
    <property type="gene ID" value="Taci_0929"/>
</dbReference>
<dbReference type="Proteomes" id="UP000002030">
    <property type="component" value="Chromosome"/>
</dbReference>
<dbReference type="PANTHER" id="PTHR43808">
    <property type="entry name" value="ACETYLORNITHINE DEACETYLASE"/>
    <property type="match status" value="1"/>
</dbReference>
<evidence type="ECO:0000313" key="4">
    <source>
        <dbReference type="Proteomes" id="UP000002030"/>
    </source>
</evidence>
<dbReference type="PATRIC" id="fig|525903.6.peg.931"/>
<dbReference type="InterPro" id="IPR002933">
    <property type="entry name" value="Peptidase_M20"/>
</dbReference>
<name>D1BA58_THEAS</name>
<keyword evidence="1" id="KW-0479">Metal-binding</keyword>
<dbReference type="AlphaFoldDB" id="D1BA58"/>
<proteinExistence type="predicted"/>
<gene>
    <name evidence="3" type="ordered locus">Taci_0929</name>
</gene>
<dbReference type="GO" id="GO:0016787">
    <property type="term" value="F:hydrolase activity"/>
    <property type="evidence" value="ECO:0007669"/>
    <property type="project" value="UniProtKB-KW"/>
</dbReference>
<protein>
    <submittedName>
        <fullName evidence="3">Peptidase M20</fullName>
    </submittedName>
</protein>
<dbReference type="SUPFAM" id="SSF53187">
    <property type="entry name" value="Zn-dependent exopeptidases"/>
    <property type="match status" value="1"/>
</dbReference>
<evidence type="ECO:0000256" key="1">
    <source>
        <dbReference type="ARBA" id="ARBA00022723"/>
    </source>
</evidence>
<dbReference type="STRING" id="525903.Taci_0929"/>
<dbReference type="GO" id="GO:0046872">
    <property type="term" value="F:metal ion binding"/>
    <property type="evidence" value="ECO:0007669"/>
    <property type="project" value="UniProtKB-KW"/>
</dbReference>
<keyword evidence="4" id="KW-1185">Reference proteome</keyword>
<evidence type="ECO:0000313" key="3">
    <source>
        <dbReference type="EMBL" id="ACZ19161.1"/>
    </source>
</evidence>
<accession>D1BA58</accession>
<dbReference type="PANTHER" id="PTHR43808:SF27">
    <property type="entry name" value="PROTEIN ROCB"/>
    <property type="match status" value="1"/>
</dbReference>
<dbReference type="InterPro" id="IPR050072">
    <property type="entry name" value="Peptidase_M20A"/>
</dbReference>
<dbReference type="SUPFAM" id="SSF55031">
    <property type="entry name" value="Bacterial exopeptidase dimerisation domain"/>
    <property type="match status" value="1"/>
</dbReference>
<dbReference type="EMBL" id="CP001818">
    <property type="protein sequence ID" value="ACZ19161.1"/>
    <property type="molecule type" value="Genomic_DNA"/>
</dbReference>
<dbReference type="Pfam" id="PF01546">
    <property type="entry name" value="Peptidase_M20"/>
    <property type="match status" value="1"/>
</dbReference>
<dbReference type="HOGENOM" id="CLU_037632_0_0_0"/>
<evidence type="ECO:0000256" key="2">
    <source>
        <dbReference type="ARBA" id="ARBA00022801"/>
    </source>
</evidence>